<keyword evidence="14" id="KW-1185">Reference proteome</keyword>
<dbReference type="InterPro" id="IPR013328">
    <property type="entry name" value="6PGD_dom2"/>
</dbReference>
<dbReference type="EMBL" id="JALPRX010000122">
    <property type="protein sequence ID" value="MCK8787439.1"/>
    <property type="molecule type" value="Genomic_DNA"/>
</dbReference>
<name>A0A9X2BYX5_9PROT</name>
<evidence type="ECO:0000256" key="1">
    <source>
        <dbReference type="ARBA" id="ARBA00004994"/>
    </source>
</evidence>
<evidence type="ECO:0000256" key="10">
    <source>
        <dbReference type="SAM" id="MobiDB-lite"/>
    </source>
</evidence>
<dbReference type="GO" id="GO:0005737">
    <property type="term" value="C:cytoplasm"/>
    <property type="evidence" value="ECO:0007669"/>
    <property type="project" value="TreeGrafter"/>
</dbReference>
<comment type="catalytic activity">
    <reaction evidence="9">
        <text>(R)-pantoate + NADP(+) = 2-dehydropantoate + NADPH + H(+)</text>
        <dbReference type="Rhea" id="RHEA:16233"/>
        <dbReference type="ChEBI" id="CHEBI:11561"/>
        <dbReference type="ChEBI" id="CHEBI:15378"/>
        <dbReference type="ChEBI" id="CHEBI:15980"/>
        <dbReference type="ChEBI" id="CHEBI:57783"/>
        <dbReference type="ChEBI" id="CHEBI:58349"/>
        <dbReference type="EC" id="1.1.1.169"/>
    </reaction>
</comment>
<dbReference type="Pfam" id="PF08546">
    <property type="entry name" value="ApbA_C"/>
    <property type="match status" value="1"/>
</dbReference>
<accession>A0A9X2BYX5</accession>
<comment type="similarity">
    <text evidence="2">Belongs to the ketopantoate reductase family.</text>
</comment>
<evidence type="ECO:0000256" key="4">
    <source>
        <dbReference type="ARBA" id="ARBA00019465"/>
    </source>
</evidence>
<evidence type="ECO:0000256" key="9">
    <source>
        <dbReference type="ARBA" id="ARBA00048793"/>
    </source>
</evidence>
<evidence type="ECO:0000259" key="11">
    <source>
        <dbReference type="Pfam" id="PF02558"/>
    </source>
</evidence>
<proteinExistence type="inferred from homology"/>
<dbReference type="GO" id="GO:0015940">
    <property type="term" value="P:pantothenate biosynthetic process"/>
    <property type="evidence" value="ECO:0007669"/>
    <property type="project" value="UniProtKB-KW"/>
</dbReference>
<dbReference type="InterPro" id="IPR050838">
    <property type="entry name" value="Ketopantoate_reductase"/>
</dbReference>
<feature type="region of interest" description="Disordered" evidence="10">
    <location>
        <begin position="346"/>
        <end position="370"/>
    </location>
</feature>
<keyword evidence="5" id="KW-0566">Pantothenate biosynthesis</keyword>
<dbReference type="InterPro" id="IPR013752">
    <property type="entry name" value="KPA_reductase"/>
</dbReference>
<evidence type="ECO:0000313" key="14">
    <source>
        <dbReference type="Proteomes" id="UP001139516"/>
    </source>
</evidence>
<feature type="compositionally biased region" description="Low complexity" evidence="10">
    <location>
        <begin position="354"/>
        <end position="370"/>
    </location>
</feature>
<evidence type="ECO:0000256" key="3">
    <source>
        <dbReference type="ARBA" id="ARBA00013014"/>
    </source>
</evidence>
<evidence type="ECO:0000256" key="8">
    <source>
        <dbReference type="ARBA" id="ARBA00032024"/>
    </source>
</evidence>
<keyword evidence="6" id="KW-0521">NADP</keyword>
<comment type="caution">
    <text evidence="13">The sequence shown here is derived from an EMBL/GenBank/DDBJ whole genome shotgun (WGS) entry which is preliminary data.</text>
</comment>
<evidence type="ECO:0000256" key="5">
    <source>
        <dbReference type="ARBA" id="ARBA00022655"/>
    </source>
</evidence>
<dbReference type="Proteomes" id="UP001139516">
    <property type="component" value="Unassembled WGS sequence"/>
</dbReference>
<organism evidence="13 14">
    <name type="scientific">Roseomonas acroporae</name>
    <dbReference type="NCBI Taxonomy" id="2937791"/>
    <lineage>
        <taxon>Bacteria</taxon>
        <taxon>Pseudomonadati</taxon>
        <taxon>Pseudomonadota</taxon>
        <taxon>Alphaproteobacteria</taxon>
        <taxon>Acetobacterales</taxon>
        <taxon>Roseomonadaceae</taxon>
        <taxon>Roseomonas</taxon>
    </lineage>
</organism>
<dbReference type="Gene3D" id="1.10.1040.10">
    <property type="entry name" value="N-(1-d-carboxylethyl)-l-norvaline Dehydrogenase, domain 2"/>
    <property type="match status" value="1"/>
</dbReference>
<reference evidence="13" key="1">
    <citation type="submission" date="2022-04" db="EMBL/GenBank/DDBJ databases">
        <title>Roseomonas acroporae sp. nov., isolated from coral Acropora digitifera.</title>
        <authorList>
            <person name="Sun H."/>
        </authorList>
    </citation>
    <scope>NUCLEOTIDE SEQUENCE</scope>
    <source>
        <strain evidence="13">NAR14</strain>
    </source>
</reference>
<dbReference type="InterPro" id="IPR013332">
    <property type="entry name" value="KPR_N"/>
</dbReference>
<dbReference type="AlphaFoldDB" id="A0A9X2BYX5"/>
<dbReference type="InterPro" id="IPR036291">
    <property type="entry name" value="NAD(P)-bd_dom_sf"/>
</dbReference>
<protein>
    <recommendedName>
        <fullName evidence="4">2-dehydropantoate 2-reductase</fullName>
        <ecNumber evidence="3">1.1.1.169</ecNumber>
    </recommendedName>
    <alternativeName>
        <fullName evidence="8">Ketopantoate reductase</fullName>
    </alternativeName>
</protein>
<dbReference type="InterPro" id="IPR008927">
    <property type="entry name" value="6-PGluconate_DH-like_C_sf"/>
</dbReference>
<comment type="pathway">
    <text evidence="1">Cofactor biosynthesis; (R)-pantothenate biosynthesis; (R)-pantoate from 3-methyl-2-oxobutanoate: step 2/2.</text>
</comment>
<dbReference type="EC" id="1.1.1.169" evidence="3"/>
<dbReference type="PANTHER" id="PTHR43765">
    <property type="entry name" value="2-DEHYDROPANTOATE 2-REDUCTASE-RELATED"/>
    <property type="match status" value="1"/>
</dbReference>
<dbReference type="SUPFAM" id="SSF51735">
    <property type="entry name" value="NAD(P)-binding Rossmann-fold domains"/>
    <property type="match status" value="1"/>
</dbReference>
<sequence>MPHGAALSRPTGPILIVGAGGMGGLLAASMVRAGIEVLVLEPWAPNRAAIRSGGLRLERDGGRREVVPLAVHDRAEALDAARADVALLCVKLPEIGPAVAALEACYRGPYLVVADGLADLDLASLIGAERVMGCIVNGCAADLVAPGRIRTYEPFPARPPALFRLGEATGAATDRLAALAALFGRIAPTETVRDLVAARWSHLVLCSMIGPLAALNERPLRDLFLDAALRAEMLGLGLEAVATAAAAGIRLDPICGMPEALWRAALGSEAAPLEALEAGLLRAGARQDPRPLGCIMADLTAGRPTQLPFINGAVVRLARQHGVPVPANAAVMRRVLARTALSTPTLALPPPGVAPQASSPGGAPAAPAFR</sequence>
<evidence type="ECO:0000259" key="12">
    <source>
        <dbReference type="Pfam" id="PF08546"/>
    </source>
</evidence>
<dbReference type="Gene3D" id="3.40.50.720">
    <property type="entry name" value="NAD(P)-binding Rossmann-like Domain"/>
    <property type="match status" value="1"/>
</dbReference>
<dbReference type="GO" id="GO:0050661">
    <property type="term" value="F:NADP binding"/>
    <property type="evidence" value="ECO:0007669"/>
    <property type="project" value="TreeGrafter"/>
</dbReference>
<feature type="domain" description="Ketopantoate reductase N-terminal" evidence="11">
    <location>
        <begin position="14"/>
        <end position="150"/>
    </location>
</feature>
<evidence type="ECO:0000313" key="13">
    <source>
        <dbReference type="EMBL" id="MCK8787439.1"/>
    </source>
</evidence>
<dbReference type="Pfam" id="PF02558">
    <property type="entry name" value="ApbA"/>
    <property type="match status" value="1"/>
</dbReference>
<evidence type="ECO:0000256" key="6">
    <source>
        <dbReference type="ARBA" id="ARBA00022857"/>
    </source>
</evidence>
<dbReference type="SUPFAM" id="SSF48179">
    <property type="entry name" value="6-phosphogluconate dehydrogenase C-terminal domain-like"/>
    <property type="match status" value="1"/>
</dbReference>
<feature type="domain" description="Ketopantoate reductase C-terminal" evidence="12">
    <location>
        <begin position="195"/>
        <end position="335"/>
    </location>
</feature>
<dbReference type="RefSeq" id="WP_248669488.1">
    <property type="nucleotide sequence ID" value="NZ_JALPRX010000122.1"/>
</dbReference>
<evidence type="ECO:0000256" key="2">
    <source>
        <dbReference type="ARBA" id="ARBA00007870"/>
    </source>
</evidence>
<evidence type="ECO:0000256" key="7">
    <source>
        <dbReference type="ARBA" id="ARBA00023002"/>
    </source>
</evidence>
<dbReference type="PANTHER" id="PTHR43765:SF2">
    <property type="entry name" value="2-DEHYDROPANTOATE 2-REDUCTASE"/>
    <property type="match status" value="1"/>
</dbReference>
<gene>
    <name evidence="13" type="ORF">M0638_24010</name>
</gene>
<keyword evidence="7" id="KW-0560">Oxidoreductase</keyword>
<dbReference type="GO" id="GO:0008677">
    <property type="term" value="F:2-dehydropantoate 2-reductase activity"/>
    <property type="evidence" value="ECO:0007669"/>
    <property type="project" value="UniProtKB-EC"/>
</dbReference>